<dbReference type="STRING" id="313595.P700755_002670"/>
<dbReference type="eggNOG" id="COG0664">
    <property type="taxonomic scope" value="Bacteria"/>
</dbReference>
<reference evidence="9" key="1">
    <citation type="submission" date="2006-03" db="EMBL/GenBank/DDBJ databases">
        <authorList>
            <person name="Bowman J."/>
            <person name="Ferriera S."/>
            <person name="Johnson J."/>
            <person name="Kravitz S."/>
            <person name="Halpern A."/>
            <person name="Remington K."/>
            <person name="Beeson K."/>
            <person name="Tran B."/>
            <person name="Rogers Y.-H."/>
            <person name="Friedman R."/>
            <person name="Venter J.C."/>
        </authorList>
    </citation>
    <scope>NUCLEOTIDE SEQUENCE [LARGE SCALE GENOMIC DNA]</scope>
    <source>
        <strain evidence="9">ATCC 700755</strain>
    </source>
</reference>
<keyword evidence="1 5" id="KW-0597">Phosphoprotein</keyword>
<organism evidence="9 10">
    <name type="scientific">Psychroflexus torquis (strain ATCC 700755 / CIP 106069 / ACAM 623)</name>
    <dbReference type="NCBI Taxonomy" id="313595"/>
    <lineage>
        <taxon>Bacteria</taxon>
        <taxon>Pseudomonadati</taxon>
        <taxon>Bacteroidota</taxon>
        <taxon>Flavobacteriia</taxon>
        <taxon>Flavobacteriales</taxon>
        <taxon>Flavobacteriaceae</taxon>
        <taxon>Psychroflexus</taxon>
    </lineage>
</organism>
<dbReference type="HOGENOM" id="CLU_000445_70_2_10"/>
<dbReference type="SUPFAM" id="SSF52172">
    <property type="entry name" value="CheY-like"/>
    <property type="match status" value="1"/>
</dbReference>
<evidence type="ECO:0000256" key="3">
    <source>
        <dbReference type="ARBA" id="ARBA00023125"/>
    </source>
</evidence>
<dbReference type="InterPro" id="IPR011006">
    <property type="entry name" value="CheY-like_superfamily"/>
</dbReference>
<evidence type="ECO:0000256" key="4">
    <source>
        <dbReference type="ARBA" id="ARBA00023163"/>
    </source>
</evidence>
<dbReference type="RefSeq" id="WP_015024976.1">
    <property type="nucleotide sequence ID" value="NC_018721.1"/>
</dbReference>
<dbReference type="PANTHER" id="PTHR43547:SF2">
    <property type="entry name" value="HYBRID SIGNAL TRANSDUCTION HISTIDINE KINASE C"/>
    <property type="match status" value="1"/>
</dbReference>
<keyword evidence="3" id="KW-0238">DNA-binding</keyword>
<reference evidence="9" key="2">
    <citation type="submission" date="2012-09" db="EMBL/GenBank/DDBJ databases">
        <title>The complete sequence of Psychroflexus torquis an extreme psychrophile from sea-ice that is stimulated by light.</title>
        <authorList>
            <person name="Feng S."/>
            <person name="Powell S.M."/>
            <person name="Bowman J.P."/>
        </authorList>
    </citation>
    <scope>NUCLEOTIDE SEQUENCE [LARGE SCALE GENOMIC DNA]</scope>
    <source>
        <strain evidence="9">ATCC 700755</strain>
    </source>
</reference>
<evidence type="ECO:0000313" key="10">
    <source>
        <dbReference type="Proteomes" id="UP000008514"/>
    </source>
</evidence>
<dbReference type="InterPro" id="IPR036390">
    <property type="entry name" value="WH_DNA-bd_sf"/>
</dbReference>
<evidence type="ECO:0000256" key="1">
    <source>
        <dbReference type="ARBA" id="ARBA00022553"/>
    </source>
</evidence>
<dbReference type="GO" id="GO:0003677">
    <property type="term" value="F:DNA binding"/>
    <property type="evidence" value="ECO:0007669"/>
    <property type="project" value="UniProtKB-KW"/>
</dbReference>
<dbReference type="InterPro" id="IPR018490">
    <property type="entry name" value="cNMP-bd_dom_sf"/>
</dbReference>
<dbReference type="Proteomes" id="UP000008514">
    <property type="component" value="Chromosome"/>
</dbReference>
<dbReference type="SUPFAM" id="SSF46785">
    <property type="entry name" value="Winged helix' DNA-binding domain"/>
    <property type="match status" value="1"/>
</dbReference>
<feature type="domain" description="Cyclic nucleotide-binding" evidence="6">
    <location>
        <begin position="147"/>
        <end position="244"/>
    </location>
</feature>
<keyword evidence="10" id="KW-1185">Reference proteome</keyword>
<evidence type="ECO:0000256" key="2">
    <source>
        <dbReference type="ARBA" id="ARBA00023015"/>
    </source>
</evidence>
<dbReference type="CDD" id="cd00038">
    <property type="entry name" value="CAP_ED"/>
    <property type="match status" value="1"/>
</dbReference>
<keyword evidence="2" id="KW-0805">Transcription regulation</keyword>
<dbReference type="PROSITE" id="PS50042">
    <property type="entry name" value="CNMP_BINDING_3"/>
    <property type="match status" value="1"/>
</dbReference>
<dbReference type="PRINTS" id="PR00034">
    <property type="entry name" value="HTHCRP"/>
</dbReference>
<dbReference type="Pfam" id="PF00027">
    <property type="entry name" value="cNMP_binding"/>
    <property type="match status" value="1"/>
</dbReference>
<dbReference type="PROSITE" id="PS51063">
    <property type="entry name" value="HTH_CRP_2"/>
    <property type="match status" value="1"/>
</dbReference>
<dbReference type="SUPFAM" id="SSF51206">
    <property type="entry name" value="cAMP-binding domain-like"/>
    <property type="match status" value="1"/>
</dbReference>
<feature type="domain" description="Response regulatory" evidence="7">
    <location>
        <begin position="3"/>
        <end position="119"/>
    </location>
</feature>
<dbReference type="InterPro" id="IPR012318">
    <property type="entry name" value="HTH_CRP"/>
</dbReference>
<dbReference type="PANTHER" id="PTHR43547">
    <property type="entry name" value="TWO-COMPONENT HISTIDINE KINASE"/>
    <property type="match status" value="1"/>
</dbReference>
<dbReference type="GO" id="GO:0000155">
    <property type="term" value="F:phosphorelay sensor kinase activity"/>
    <property type="evidence" value="ECO:0007669"/>
    <property type="project" value="TreeGrafter"/>
</dbReference>
<dbReference type="InterPro" id="IPR014710">
    <property type="entry name" value="RmlC-like_jellyroll"/>
</dbReference>
<proteinExistence type="predicted"/>
<dbReference type="SMART" id="SM00100">
    <property type="entry name" value="cNMP"/>
    <property type="match status" value="1"/>
</dbReference>
<dbReference type="Gene3D" id="2.60.120.10">
    <property type="entry name" value="Jelly Rolls"/>
    <property type="match status" value="1"/>
</dbReference>
<dbReference type="SMART" id="SM00419">
    <property type="entry name" value="HTH_CRP"/>
    <property type="match status" value="1"/>
</dbReference>
<protein>
    <submittedName>
        <fullName evidence="9">Two-component response regulator and CRP-like cAMP-binding activator</fullName>
    </submittedName>
</protein>
<dbReference type="Pfam" id="PF00072">
    <property type="entry name" value="Response_reg"/>
    <property type="match status" value="1"/>
</dbReference>
<dbReference type="InterPro" id="IPR001789">
    <property type="entry name" value="Sig_transdc_resp-reg_receiver"/>
</dbReference>
<dbReference type="Gene3D" id="1.10.10.10">
    <property type="entry name" value="Winged helix-like DNA-binding domain superfamily/Winged helix DNA-binding domain"/>
    <property type="match status" value="1"/>
</dbReference>
<dbReference type="SMART" id="SM00448">
    <property type="entry name" value="REC"/>
    <property type="match status" value="1"/>
</dbReference>
<evidence type="ECO:0000259" key="7">
    <source>
        <dbReference type="PROSITE" id="PS50110"/>
    </source>
</evidence>
<dbReference type="InterPro" id="IPR000595">
    <property type="entry name" value="cNMP-bd_dom"/>
</dbReference>
<evidence type="ECO:0000256" key="5">
    <source>
        <dbReference type="PROSITE-ProRule" id="PRU00169"/>
    </source>
</evidence>
<dbReference type="eggNOG" id="COG0745">
    <property type="taxonomic scope" value="Bacteria"/>
</dbReference>
<dbReference type="OrthoDB" id="9127033at2"/>
<dbReference type="InterPro" id="IPR036388">
    <property type="entry name" value="WH-like_DNA-bd_sf"/>
</dbReference>
<keyword evidence="4" id="KW-0804">Transcription</keyword>
<evidence type="ECO:0000313" key="9">
    <source>
        <dbReference type="EMBL" id="AFU69413.1"/>
    </source>
</evidence>
<dbReference type="PROSITE" id="PS50110">
    <property type="entry name" value="RESPONSE_REGULATORY"/>
    <property type="match status" value="1"/>
</dbReference>
<dbReference type="GO" id="GO:0006355">
    <property type="term" value="P:regulation of DNA-templated transcription"/>
    <property type="evidence" value="ECO:0007669"/>
    <property type="project" value="InterPro"/>
</dbReference>
<dbReference type="KEGG" id="ptq:P700755_002670"/>
<evidence type="ECO:0000259" key="8">
    <source>
        <dbReference type="PROSITE" id="PS51063"/>
    </source>
</evidence>
<dbReference type="Pfam" id="PF13545">
    <property type="entry name" value="HTH_Crp_2"/>
    <property type="match status" value="1"/>
</dbReference>
<dbReference type="AlphaFoldDB" id="K4IHX3"/>
<accession>K4IHX3</accession>
<feature type="domain" description="HTH crp-type" evidence="8">
    <location>
        <begin position="275"/>
        <end position="346"/>
    </location>
</feature>
<evidence type="ECO:0000259" key="6">
    <source>
        <dbReference type="PROSITE" id="PS50042"/>
    </source>
</evidence>
<dbReference type="CDD" id="cd17574">
    <property type="entry name" value="REC_OmpR"/>
    <property type="match status" value="1"/>
</dbReference>
<sequence length="357" mass="40200">MKKILLIEDNQEIRENTADLLELANYNVATAENGIIGVEIARQFEPDIIICDIMMPKLDGYGVLFLLSKNTKTSGIPFIFLTAKSEKDDMRKGMNMGADDYITKPFEEIELLNAVGSRLKKNDLLKKEITTNLKGIKTFFSDASSFEELKNLSKDRRLIKYRKKTDIYMEGDLAYKLYFIQSGKVKTYKMADSGKEFITGMFGSGDFLGAMSLLGESGVYGESAIVNEDAEICAISKDDFTNLIFSNKMVSNAFIKLLSDNLVEREDQLVRLAYCSVRQRIAKKLIELSSKTNLNNDALKGINVTREDLAGLIGIAKETLCRTLSQLKDDRLILMEKRNITILDKMQLTRVADSGYL</sequence>
<name>K4IHX3_PSYTT</name>
<gene>
    <name evidence="9" type="ordered locus">P700755_002670</name>
</gene>
<feature type="modified residue" description="4-aspartylphosphate" evidence="5">
    <location>
        <position position="52"/>
    </location>
</feature>
<dbReference type="EMBL" id="CP003879">
    <property type="protein sequence ID" value="AFU69413.1"/>
    <property type="molecule type" value="Genomic_DNA"/>
</dbReference>
<dbReference type="Gene3D" id="3.40.50.2300">
    <property type="match status" value="1"/>
</dbReference>